<dbReference type="InterPro" id="IPR032675">
    <property type="entry name" value="LRR_dom_sf"/>
</dbReference>
<dbReference type="InterPro" id="IPR025875">
    <property type="entry name" value="Leu-rich_rpt_4"/>
</dbReference>
<evidence type="ECO:0000259" key="4">
    <source>
        <dbReference type="Pfam" id="PF18962"/>
    </source>
</evidence>
<reference evidence="5 6" key="1">
    <citation type="submission" date="2018-11" db="EMBL/GenBank/DDBJ databases">
        <title>Chryseotalea sanarue gen. nov., sp., nov., a member of the family Cytophagaceae, isolated from a brackish lake in Hamamatsu Japan.</title>
        <authorList>
            <person name="Maejima Y."/>
            <person name="Iino T."/>
            <person name="Muraguchi Y."/>
            <person name="Fukuda K."/>
            <person name="Ohkuma M."/>
            <person name="Moriuchi R."/>
            <person name="Dohra H."/>
            <person name="Kimbara K."/>
            <person name="Shintani M."/>
        </authorList>
    </citation>
    <scope>NUCLEOTIDE SEQUENCE [LARGE SCALE GENOMIC DNA]</scope>
    <source>
        <strain evidence="5 6">Ys</strain>
    </source>
</reference>
<dbReference type="AlphaFoldDB" id="A0A401UCZ6"/>
<protein>
    <recommendedName>
        <fullName evidence="4">Secretion system C-terminal sorting domain-containing protein</fullName>
    </recommendedName>
</protein>
<evidence type="ECO:0000313" key="5">
    <source>
        <dbReference type="EMBL" id="GCC52767.1"/>
    </source>
</evidence>
<dbReference type="SUPFAM" id="SSF117074">
    <property type="entry name" value="Hypothetical protein PA1324"/>
    <property type="match status" value="1"/>
</dbReference>
<comment type="caution">
    <text evidence="5">The sequence shown here is derived from an EMBL/GenBank/DDBJ whole genome shotgun (WGS) entry which is preliminary data.</text>
</comment>
<evidence type="ECO:0000256" key="3">
    <source>
        <dbReference type="SAM" id="SignalP"/>
    </source>
</evidence>
<keyword evidence="6" id="KW-1185">Reference proteome</keyword>
<dbReference type="InterPro" id="IPR013783">
    <property type="entry name" value="Ig-like_fold"/>
</dbReference>
<feature type="domain" description="Secretion system C-terminal sorting" evidence="4">
    <location>
        <begin position="729"/>
        <end position="797"/>
    </location>
</feature>
<proteinExistence type="predicted"/>
<accession>A0A401UCZ6</accession>
<dbReference type="InterPro" id="IPR026444">
    <property type="entry name" value="Secre_tail"/>
</dbReference>
<dbReference type="PROSITE" id="PS51450">
    <property type="entry name" value="LRR"/>
    <property type="match status" value="1"/>
</dbReference>
<keyword evidence="1" id="KW-0433">Leucine-rich repeat</keyword>
<evidence type="ECO:0000256" key="2">
    <source>
        <dbReference type="ARBA" id="ARBA00022737"/>
    </source>
</evidence>
<feature type="chain" id="PRO_5018974827" description="Secretion system C-terminal sorting domain-containing protein" evidence="3">
    <location>
        <begin position="20"/>
        <end position="802"/>
    </location>
</feature>
<name>A0A401UCZ6_9BACT</name>
<dbReference type="OrthoDB" id="177731at2"/>
<dbReference type="InterPro" id="IPR001611">
    <property type="entry name" value="Leu-rich_rpt"/>
</dbReference>
<dbReference type="NCBIfam" id="TIGR04183">
    <property type="entry name" value="Por_Secre_tail"/>
    <property type="match status" value="1"/>
</dbReference>
<evidence type="ECO:0000256" key="1">
    <source>
        <dbReference type="ARBA" id="ARBA00022614"/>
    </source>
</evidence>
<dbReference type="SUPFAM" id="SSF52058">
    <property type="entry name" value="L domain-like"/>
    <property type="match status" value="1"/>
</dbReference>
<dbReference type="EMBL" id="BHXQ01000005">
    <property type="protein sequence ID" value="GCC52767.1"/>
    <property type="molecule type" value="Genomic_DNA"/>
</dbReference>
<dbReference type="RefSeq" id="WP_127123413.1">
    <property type="nucleotide sequence ID" value="NZ_BHXQ01000005.1"/>
</dbReference>
<gene>
    <name evidence="5" type="ORF">SanaruYs_30060</name>
</gene>
<dbReference type="Pfam" id="PF12799">
    <property type="entry name" value="LRR_4"/>
    <property type="match status" value="1"/>
</dbReference>
<feature type="signal peptide" evidence="3">
    <location>
        <begin position="1"/>
        <end position="19"/>
    </location>
</feature>
<keyword evidence="2" id="KW-0677">Repeat</keyword>
<keyword evidence="3" id="KW-0732">Signal</keyword>
<organism evidence="5 6">
    <name type="scientific">Chryseotalea sanaruensis</name>
    <dbReference type="NCBI Taxonomy" id="2482724"/>
    <lineage>
        <taxon>Bacteria</taxon>
        <taxon>Pseudomonadati</taxon>
        <taxon>Bacteroidota</taxon>
        <taxon>Cytophagia</taxon>
        <taxon>Cytophagales</taxon>
        <taxon>Chryseotaleaceae</taxon>
        <taxon>Chryseotalea</taxon>
    </lineage>
</organism>
<evidence type="ECO:0000313" key="6">
    <source>
        <dbReference type="Proteomes" id="UP000288227"/>
    </source>
</evidence>
<dbReference type="Gene3D" id="3.80.10.10">
    <property type="entry name" value="Ribonuclease Inhibitor"/>
    <property type="match status" value="1"/>
</dbReference>
<sequence>MKRISLVILVLVTTLSLKAQFIVNSNGIDLASTTTLSTNGDWVNTGTFTNNGILILKDSWTNQGTYIPGNGKIILDYDVNHSFNHNNQAVGSLAKRGIGSATLITNTQVLDSLLLENGIILTNADTLLVANSAIVNANNGSYVSGYLTHLGNGNKYFPIGNGSSAFPVTLTQVIGVAPKVTASIETFPAGYTAGAGIDSLLNNFPVAWRINASAQTDTASYIRFQFPDNAVAFPSVAVAARAVSGNQFEGMGKRNLISNNGNTTLTSYSKGLKGLFTIAAGFSGNFETDSLALVTFYNNTGAVTWTKDANWLSGNVNTWQGITQTGNSITAITLDAANITGSMPSEIADILSLTTLNVADNNINSIPDFSGLTALTSLNVSNNNLDFASLEPNVSLGAVVNYSNQKPISLNLGDTVLVNVGTDYTFVSTVGGTQNNYAIKRNNVLVNEGANSTFFIDAINRDNMGRYEADITNSLVPNLTLRTLPVDILAVASIDGRMLISANEAASAGVVELFRITESGAYDTAQVNIINTTGNYTFNNVILADYILLAKPNEQVHTQSIPTYNGNTIFWEEAEAVVLNNSVDGLDIIANAKPGASEGNGILGGFLEEDDGIDDARIERTSRIKGAGVTARRTQGTSRGKDVVYILVGYTVTDDEGNFNFPNLPQGDYRLNMQYPGNPMDSTSFIDFTIGVGREAEVQVAATVFDGKITVRERIVTGIFEAAEFKANVFPNPVVETIQIEFEDVSNKREMVLLDFNGNRLKQQQAPEKQNALNVNDLKSGTYLLQIKEGAVLKKIVRVVIQ</sequence>
<dbReference type="Pfam" id="PF18962">
    <property type="entry name" value="Por_Secre_tail"/>
    <property type="match status" value="1"/>
</dbReference>
<dbReference type="Proteomes" id="UP000288227">
    <property type="component" value="Unassembled WGS sequence"/>
</dbReference>
<dbReference type="Gene3D" id="2.60.40.10">
    <property type="entry name" value="Immunoglobulins"/>
    <property type="match status" value="1"/>
</dbReference>